<sequence length="132" mass="15143">MASGKTISGVFAFDAQFFLRFRSVGQKNGVFSDPYVLPNVNIPKKLETTQRPKFFDRLFELMYAIFDFRMIGRHTVAYQTVRNGQFFVQIHRTRRPTFQQRLDAVEARWTRTDDGQTPGAAVGLATSGLQNM</sequence>
<dbReference type="WBParaSite" id="nRc.2.0.1.t25930-RA">
    <property type="protein sequence ID" value="nRc.2.0.1.t25930-RA"/>
    <property type="gene ID" value="nRc.2.0.1.g25930"/>
</dbReference>
<name>A0A915JIG4_ROMCU</name>
<dbReference type="AlphaFoldDB" id="A0A915JIG4"/>
<proteinExistence type="predicted"/>
<accession>A0A915JIG4</accession>
<dbReference type="Proteomes" id="UP000887565">
    <property type="component" value="Unplaced"/>
</dbReference>
<protein>
    <submittedName>
        <fullName evidence="2">Uncharacterized protein</fullName>
    </submittedName>
</protein>
<reference evidence="2" key="1">
    <citation type="submission" date="2022-11" db="UniProtKB">
        <authorList>
            <consortium name="WormBaseParasite"/>
        </authorList>
    </citation>
    <scope>IDENTIFICATION</scope>
</reference>
<keyword evidence="1" id="KW-1185">Reference proteome</keyword>
<evidence type="ECO:0000313" key="2">
    <source>
        <dbReference type="WBParaSite" id="nRc.2.0.1.t25930-RA"/>
    </source>
</evidence>
<organism evidence="1 2">
    <name type="scientific">Romanomermis culicivorax</name>
    <name type="common">Nematode worm</name>
    <dbReference type="NCBI Taxonomy" id="13658"/>
    <lineage>
        <taxon>Eukaryota</taxon>
        <taxon>Metazoa</taxon>
        <taxon>Ecdysozoa</taxon>
        <taxon>Nematoda</taxon>
        <taxon>Enoplea</taxon>
        <taxon>Dorylaimia</taxon>
        <taxon>Mermithida</taxon>
        <taxon>Mermithoidea</taxon>
        <taxon>Mermithidae</taxon>
        <taxon>Romanomermis</taxon>
    </lineage>
</organism>
<evidence type="ECO:0000313" key="1">
    <source>
        <dbReference type="Proteomes" id="UP000887565"/>
    </source>
</evidence>